<gene>
    <name evidence="3" type="ORF">ACFOLH_17250</name>
</gene>
<keyword evidence="4" id="KW-1185">Reference proteome</keyword>
<feature type="transmembrane region" description="Helical" evidence="2">
    <location>
        <begin position="101"/>
        <end position="123"/>
    </location>
</feature>
<evidence type="ECO:0000256" key="2">
    <source>
        <dbReference type="SAM" id="Phobius"/>
    </source>
</evidence>
<feature type="transmembrane region" description="Helical" evidence="2">
    <location>
        <begin position="378"/>
        <end position="393"/>
    </location>
</feature>
<evidence type="ECO:0000313" key="4">
    <source>
        <dbReference type="Proteomes" id="UP001595685"/>
    </source>
</evidence>
<reference evidence="4" key="1">
    <citation type="journal article" date="2019" name="Int. J. Syst. Evol. Microbiol.">
        <title>The Global Catalogue of Microorganisms (GCM) 10K type strain sequencing project: providing services to taxonomists for standard genome sequencing and annotation.</title>
        <authorList>
            <consortium name="The Broad Institute Genomics Platform"/>
            <consortium name="The Broad Institute Genome Sequencing Center for Infectious Disease"/>
            <person name="Wu L."/>
            <person name="Ma J."/>
        </authorList>
    </citation>
    <scope>NUCLEOTIDE SEQUENCE [LARGE SCALE GENOMIC DNA]</scope>
    <source>
        <strain evidence="4">NCAIM B.02333</strain>
    </source>
</reference>
<name>A0ABV7WM58_9MICO</name>
<evidence type="ECO:0000313" key="3">
    <source>
        <dbReference type="EMBL" id="MFC3690096.1"/>
    </source>
</evidence>
<sequence length="623" mass="63215">MVTGERAAAPAPPRPPRRGAPGLLRWGAALGVVAAAHTAVSLDAVAPVQTKDEIGYLAAARWLATGEGAGLLTPDYAGGYAAGWGLLTAPLWWLTSHPPTVYVASVVLGVLLAVGLVVPATLLARRLGAGPRASLLLAAALGVAGGRLGYTGYALPEGLLTVQLTTTAWLLLRLADSRPGGRPGPPVVPWGAPSAVPSGTRPAVPWGTLAALALLLAWLPTTHARFAPAAALGLLVVASWALVHRSRAGALALVAGAAGAAAGWLLNARVEAELYGGGVARTAVAAEQAGALRPGDVLALAVGHAWYAAAAWTGLTVLGLLALLRPAVRELGARRPGAAVWLVAAAPAQLLVGAAYLSTRLDDGGRVDQLVYGRYGDPLWFVLALAGGAALLSRRSPARLLVAALVVTAVLSAAALVVLRATRDRVEGFVQLNVPGLEAWAWRVDGQYAVPWAPATTLALAVLAGFLLVARATAGTGDGGTGVGTAARTGAVSTAGAAARTAAVGLVGVLLLGTALVAEDRTIAPRDLWIQQMFGARDLVEAHPGVPVLLVEDRPLLLSGNALQWWLADRVTRLVRTGEALPAGTPSGTLVVGPADLPPAAPGTLTLLGVEPSGSYAVWQLDR</sequence>
<feature type="transmembrane region" description="Helical" evidence="2">
    <location>
        <begin position="250"/>
        <end position="266"/>
    </location>
</feature>
<feature type="region of interest" description="Disordered" evidence="1">
    <location>
        <begin position="1"/>
        <end position="20"/>
    </location>
</feature>
<feature type="transmembrane region" description="Helical" evidence="2">
    <location>
        <begin position="305"/>
        <end position="324"/>
    </location>
</feature>
<keyword evidence="2" id="KW-0812">Transmembrane</keyword>
<dbReference type="Proteomes" id="UP001595685">
    <property type="component" value="Unassembled WGS sequence"/>
</dbReference>
<protein>
    <recommendedName>
        <fullName evidence="5">4-amino-4-deoxy-L-arabinose transferase-like glycosyltransferase</fullName>
    </recommendedName>
</protein>
<accession>A0ABV7WM58</accession>
<feature type="transmembrane region" description="Helical" evidence="2">
    <location>
        <begin position="400"/>
        <end position="419"/>
    </location>
</feature>
<evidence type="ECO:0008006" key="5">
    <source>
        <dbReference type="Google" id="ProtNLM"/>
    </source>
</evidence>
<keyword evidence="2" id="KW-1133">Transmembrane helix</keyword>
<organism evidence="3 4">
    <name type="scientific">Aquipuribacter hungaricus</name>
    <dbReference type="NCBI Taxonomy" id="545624"/>
    <lineage>
        <taxon>Bacteria</taxon>
        <taxon>Bacillati</taxon>
        <taxon>Actinomycetota</taxon>
        <taxon>Actinomycetes</taxon>
        <taxon>Micrococcales</taxon>
        <taxon>Intrasporangiaceae</taxon>
        <taxon>Aquipuribacter</taxon>
    </lineage>
</organism>
<proteinExistence type="predicted"/>
<dbReference type="EMBL" id="JBHRWW010000016">
    <property type="protein sequence ID" value="MFC3690096.1"/>
    <property type="molecule type" value="Genomic_DNA"/>
</dbReference>
<comment type="caution">
    <text evidence="3">The sequence shown here is derived from an EMBL/GenBank/DDBJ whole genome shotgun (WGS) entry which is preliminary data.</text>
</comment>
<feature type="transmembrane region" description="Helical" evidence="2">
    <location>
        <begin position="23"/>
        <end position="42"/>
    </location>
</feature>
<feature type="transmembrane region" description="Helical" evidence="2">
    <location>
        <begin position="452"/>
        <end position="470"/>
    </location>
</feature>
<dbReference type="RefSeq" id="WP_376985697.1">
    <property type="nucleotide sequence ID" value="NZ_JBHRWW010000016.1"/>
</dbReference>
<feature type="transmembrane region" description="Helical" evidence="2">
    <location>
        <begin position="336"/>
        <end position="358"/>
    </location>
</feature>
<evidence type="ECO:0000256" key="1">
    <source>
        <dbReference type="SAM" id="MobiDB-lite"/>
    </source>
</evidence>
<keyword evidence="2" id="KW-0472">Membrane</keyword>
<feature type="transmembrane region" description="Helical" evidence="2">
    <location>
        <begin position="226"/>
        <end position="243"/>
    </location>
</feature>
<feature type="transmembrane region" description="Helical" evidence="2">
    <location>
        <begin position="135"/>
        <end position="153"/>
    </location>
</feature>